<dbReference type="AlphaFoldDB" id="B9FC49"/>
<proteinExistence type="predicted"/>
<dbReference type="EMBL" id="CM000141">
    <property type="protein sequence ID" value="EEE61554.1"/>
    <property type="molecule type" value="Genomic_DNA"/>
</dbReference>
<reference evidence="2" key="2">
    <citation type="submission" date="2008-12" db="EMBL/GenBank/DDBJ databases">
        <title>Improved gene annotation of the rice (Oryza sativa) genomes.</title>
        <authorList>
            <person name="Wang J."/>
            <person name="Li R."/>
            <person name="Fan W."/>
            <person name="Huang Q."/>
            <person name="Zhang J."/>
            <person name="Zhou Y."/>
            <person name="Hu Y."/>
            <person name="Zi S."/>
            <person name="Li J."/>
            <person name="Ni P."/>
            <person name="Zheng H."/>
            <person name="Zhang Y."/>
            <person name="Zhao M."/>
            <person name="Hao Q."/>
            <person name="McDermott J."/>
            <person name="Samudrala R."/>
            <person name="Kristiansen K."/>
            <person name="Wong G.K.-S."/>
        </authorList>
    </citation>
    <scope>NUCLEOTIDE SEQUENCE</scope>
</reference>
<organism evidence="2">
    <name type="scientific">Oryza sativa subsp. japonica</name>
    <name type="common">Rice</name>
    <dbReference type="NCBI Taxonomy" id="39947"/>
    <lineage>
        <taxon>Eukaryota</taxon>
        <taxon>Viridiplantae</taxon>
        <taxon>Streptophyta</taxon>
        <taxon>Embryophyta</taxon>
        <taxon>Tracheophyta</taxon>
        <taxon>Spermatophyta</taxon>
        <taxon>Magnoliopsida</taxon>
        <taxon>Liliopsida</taxon>
        <taxon>Poales</taxon>
        <taxon>Poaceae</taxon>
        <taxon>BOP clade</taxon>
        <taxon>Oryzoideae</taxon>
        <taxon>Oryzeae</taxon>
        <taxon>Oryzinae</taxon>
        <taxon>Oryza</taxon>
        <taxon>Oryza sativa</taxon>
    </lineage>
</organism>
<feature type="compositionally biased region" description="Pro residues" evidence="1">
    <location>
        <begin position="63"/>
        <end position="74"/>
    </location>
</feature>
<gene>
    <name evidence="2" type="ORF">OsJ_15899</name>
</gene>
<evidence type="ECO:0000313" key="2">
    <source>
        <dbReference type="EMBL" id="EEE61554.1"/>
    </source>
</evidence>
<accession>B9FC49</accession>
<protein>
    <submittedName>
        <fullName evidence="2">Uncharacterized protein</fullName>
    </submittedName>
</protein>
<name>B9FC49_ORYSJ</name>
<evidence type="ECO:0000256" key="1">
    <source>
        <dbReference type="SAM" id="MobiDB-lite"/>
    </source>
</evidence>
<dbReference type="Proteomes" id="UP000007752">
    <property type="component" value="Chromosome 4"/>
</dbReference>
<sequence>MTSPYGPWGRGAGAFFMPHVLLATLYEHHRFRQGFDFRNINPAVPARQLVFFGSPGTGIHQHPPLPPPPSPPPPPHQLHITVHHPSPVVTAGLPMVVDSVPHVNNPAAASKRVRLFGVNLDNPHPGRRPVVERPRRQCIVATDARVAKACTIEVAGIASTHAGWCSWSGVLCRVVAVVIVVIQERGALLVGSRSVKEGSGHLDRSGAYQRKVQKIHLPSAAFFYFSTFCNSPS</sequence>
<reference evidence="2" key="1">
    <citation type="journal article" date="2005" name="PLoS Biol.">
        <title>The genomes of Oryza sativa: a history of duplications.</title>
        <authorList>
            <person name="Yu J."/>
            <person name="Wang J."/>
            <person name="Lin W."/>
            <person name="Li S."/>
            <person name="Li H."/>
            <person name="Zhou J."/>
            <person name="Ni P."/>
            <person name="Dong W."/>
            <person name="Hu S."/>
            <person name="Zeng C."/>
            <person name="Zhang J."/>
            <person name="Zhang Y."/>
            <person name="Li R."/>
            <person name="Xu Z."/>
            <person name="Li S."/>
            <person name="Li X."/>
            <person name="Zheng H."/>
            <person name="Cong L."/>
            <person name="Lin L."/>
            <person name="Yin J."/>
            <person name="Geng J."/>
            <person name="Li G."/>
            <person name="Shi J."/>
            <person name="Liu J."/>
            <person name="Lv H."/>
            <person name="Li J."/>
            <person name="Wang J."/>
            <person name="Deng Y."/>
            <person name="Ran L."/>
            <person name="Shi X."/>
            <person name="Wang X."/>
            <person name="Wu Q."/>
            <person name="Li C."/>
            <person name="Ren X."/>
            <person name="Wang J."/>
            <person name="Wang X."/>
            <person name="Li D."/>
            <person name="Liu D."/>
            <person name="Zhang X."/>
            <person name="Ji Z."/>
            <person name="Zhao W."/>
            <person name="Sun Y."/>
            <person name="Zhang Z."/>
            <person name="Bao J."/>
            <person name="Han Y."/>
            <person name="Dong L."/>
            <person name="Ji J."/>
            <person name="Chen P."/>
            <person name="Wu S."/>
            <person name="Liu J."/>
            <person name="Xiao Y."/>
            <person name="Bu D."/>
            <person name="Tan J."/>
            <person name="Yang L."/>
            <person name="Ye C."/>
            <person name="Zhang J."/>
            <person name="Xu J."/>
            <person name="Zhou Y."/>
            <person name="Yu Y."/>
            <person name="Zhang B."/>
            <person name="Zhuang S."/>
            <person name="Wei H."/>
            <person name="Liu B."/>
            <person name="Lei M."/>
            <person name="Yu H."/>
            <person name="Li Y."/>
            <person name="Xu H."/>
            <person name="Wei S."/>
            <person name="He X."/>
            <person name="Fang L."/>
            <person name="Zhang Z."/>
            <person name="Zhang Y."/>
            <person name="Huang X."/>
            <person name="Su Z."/>
            <person name="Tong W."/>
            <person name="Li J."/>
            <person name="Tong Z."/>
            <person name="Li S."/>
            <person name="Ye J."/>
            <person name="Wang L."/>
            <person name="Fang L."/>
            <person name="Lei T."/>
            <person name="Chen C."/>
            <person name="Chen H."/>
            <person name="Xu Z."/>
            <person name="Li H."/>
            <person name="Huang H."/>
            <person name="Zhang F."/>
            <person name="Xu H."/>
            <person name="Li N."/>
            <person name="Zhao C."/>
            <person name="Li S."/>
            <person name="Dong L."/>
            <person name="Huang Y."/>
            <person name="Li L."/>
            <person name="Xi Y."/>
            <person name="Qi Q."/>
            <person name="Li W."/>
            <person name="Zhang B."/>
            <person name="Hu W."/>
            <person name="Zhang Y."/>
            <person name="Tian X."/>
            <person name="Jiao Y."/>
            <person name="Liang X."/>
            <person name="Jin J."/>
            <person name="Gao L."/>
            <person name="Zheng W."/>
            <person name="Hao B."/>
            <person name="Liu S."/>
            <person name="Wang W."/>
            <person name="Yuan L."/>
            <person name="Cao M."/>
            <person name="McDermott J."/>
            <person name="Samudrala R."/>
            <person name="Wang J."/>
            <person name="Wong G.K."/>
            <person name="Yang H."/>
        </authorList>
    </citation>
    <scope>NUCLEOTIDE SEQUENCE [LARGE SCALE GENOMIC DNA]</scope>
</reference>
<feature type="region of interest" description="Disordered" evidence="1">
    <location>
        <begin position="55"/>
        <end position="74"/>
    </location>
</feature>